<name>A0A5B7ET25_PORTR</name>
<dbReference type="AlphaFoldDB" id="A0A5B7ET25"/>
<organism evidence="1 2">
    <name type="scientific">Portunus trituberculatus</name>
    <name type="common">Swimming crab</name>
    <name type="synonym">Neptunus trituberculatus</name>
    <dbReference type="NCBI Taxonomy" id="210409"/>
    <lineage>
        <taxon>Eukaryota</taxon>
        <taxon>Metazoa</taxon>
        <taxon>Ecdysozoa</taxon>
        <taxon>Arthropoda</taxon>
        <taxon>Crustacea</taxon>
        <taxon>Multicrustacea</taxon>
        <taxon>Malacostraca</taxon>
        <taxon>Eumalacostraca</taxon>
        <taxon>Eucarida</taxon>
        <taxon>Decapoda</taxon>
        <taxon>Pleocyemata</taxon>
        <taxon>Brachyura</taxon>
        <taxon>Eubrachyura</taxon>
        <taxon>Portunoidea</taxon>
        <taxon>Portunidae</taxon>
        <taxon>Portuninae</taxon>
        <taxon>Portunus</taxon>
    </lineage>
</organism>
<dbReference type="EMBL" id="VSRR010003543">
    <property type="protein sequence ID" value="MPC36545.1"/>
    <property type="molecule type" value="Genomic_DNA"/>
</dbReference>
<protein>
    <submittedName>
        <fullName evidence="1">Uncharacterized protein</fullName>
    </submittedName>
</protein>
<reference evidence="1 2" key="1">
    <citation type="submission" date="2019-05" db="EMBL/GenBank/DDBJ databases">
        <title>Another draft genome of Portunus trituberculatus and its Hox gene families provides insights of decapod evolution.</title>
        <authorList>
            <person name="Jeong J.-H."/>
            <person name="Song I."/>
            <person name="Kim S."/>
            <person name="Choi T."/>
            <person name="Kim D."/>
            <person name="Ryu S."/>
            <person name="Kim W."/>
        </authorList>
    </citation>
    <scope>NUCLEOTIDE SEQUENCE [LARGE SCALE GENOMIC DNA]</scope>
    <source>
        <tissue evidence="1">Muscle</tissue>
    </source>
</reference>
<proteinExistence type="predicted"/>
<keyword evidence="2" id="KW-1185">Reference proteome</keyword>
<comment type="caution">
    <text evidence="1">The sequence shown here is derived from an EMBL/GenBank/DDBJ whole genome shotgun (WGS) entry which is preliminary data.</text>
</comment>
<gene>
    <name evidence="1" type="ORF">E2C01_030007</name>
</gene>
<evidence type="ECO:0000313" key="1">
    <source>
        <dbReference type="EMBL" id="MPC36545.1"/>
    </source>
</evidence>
<evidence type="ECO:0000313" key="2">
    <source>
        <dbReference type="Proteomes" id="UP000324222"/>
    </source>
</evidence>
<sequence length="76" mass="8132">MLGPAVLRHRLVVKRSNTSGDSSCLIRAPASRHSRAALTRPCSRPCQSLTLEAAGESLGRTALHSLSWPPVQNVCV</sequence>
<accession>A0A5B7ET25</accession>
<dbReference type="Proteomes" id="UP000324222">
    <property type="component" value="Unassembled WGS sequence"/>
</dbReference>